<evidence type="ECO:0000259" key="3">
    <source>
        <dbReference type="SMART" id="SM00331"/>
    </source>
</evidence>
<dbReference type="PANTHER" id="PTHR43156">
    <property type="entry name" value="STAGE II SPORULATION PROTEIN E-RELATED"/>
    <property type="match status" value="1"/>
</dbReference>
<proteinExistence type="predicted"/>
<protein>
    <recommendedName>
        <fullName evidence="3">PPM-type phosphatase domain-containing protein</fullName>
    </recommendedName>
</protein>
<gene>
    <name evidence="4" type="ORF">TPA0910_11710</name>
</gene>
<evidence type="ECO:0000256" key="1">
    <source>
        <dbReference type="ARBA" id="ARBA00022801"/>
    </source>
</evidence>
<dbReference type="Pfam" id="PF07228">
    <property type="entry name" value="SpoIIE"/>
    <property type="match status" value="1"/>
</dbReference>
<dbReference type="SUPFAM" id="SSF81606">
    <property type="entry name" value="PP2C-like"/>
    <property type="match status" value="1"/>
</dbReference>
<evidence type="ECO:0000313" key="4">
    <source>
        <dbReference type="EMBL" id="GHJ26738.1"/>
    </source>
</evidence>
<dbReference type="InterPro" id="IPR052016">
    <property type="entry name" value="Bact_Sigma-Reg"/>
</dbReference>
<sequence>MVHIGYMRLGQRLARVRQPWHSRHALAALPFVLIVAITLADIRAPQTVHLGPLLVVAPAITTSFAGYRLTALVGTLAVGAQALIATVQGGFDENHVAQLIGLAFLSVFAVFVCFLRDRRSEELAQVRSVAEAAQRALLRPLPDRLGALHIASSYLAAAKEARIGGDLYAAARTGGRTRLIIGDVRGKGLAAVGEAATLLGAFREAAHQHATLPALARALDRSVCRHLAEFPERDEEAQEHFITALLIEIPDSSPVIRVINCGHPPPLLIRSGRTTHLTTPDPAPPLGMWDLGPDGHGTYTSSFRPGDTLLLYTDGVVEARDRSRTFYPLERRVAHWNRSSPRALVQRIQQDLYAHADGTLADDAAILAIQRTPPQHTGLHLGDLVHTERVYSRAREESE</sequence>
<feature type="transmembrane region" description="Helical" evidence="2">
    <location>
        <begin position="72"/>
        <end position="91"/>
    </location>
</feature>
<feature type="transmembrane region" description="Helical" evidence="2">
    <location>
        <begin position="50"/>
        <end position="67"/>
    </location>
</feature>
<dbReference type="Gene3D" id="3.60.40.10">
    <property type="entry name" value="PPM-type phosphatase domain"/>
    <property type="match status" value="1"/>
</dbReference>
<keyword evidence="2" id="KW-1133">Transmembrane helix</keyword>
<reference evidence="4" key="1">
    <citation type="submission" date="2024-05" db="EMBL/GenBank/DDBJ databases">
        <title>Whole genome shotgun sequence of Streptomyces hygroscopicus NBRC 113678.</title>
        <authorList>
            <person name="Komaki H."/>
            <person name="Tamura T."/>
        </authorList>
    </citation>
    <scope>NUCLEOTIDE SEQUENCE</scope>
    <source>
        <strain evidence="4">N11-34</strain>
    </source>
</reference>
<organism evidence="4 5">
    <name type="scientific">Streptomyces hygroscopicus</name>
    <dbReference type="NCBI Taxonomy" id="1912"/>
    <lineage>
        <taxon>Bacteria</taxon>
        <taxon>Bacillati</taxon>
        <taxon>Actinomycetota</taxon>
        <taxon>Actinomycetes</taxon>
        <taxon>Kitasatosporales</taxon>
        <taxon>Streptomycetaceae</taxon>
        <taxon>Streptomyces</taxon>
        <taxon>Streptomyces violaceusniger group</taxon>
    </lineage>
</organism>
<keyword evidence="5" id="KW-1185">Reference proteome</keyword>
<dbReference type="PANTHER" id="PTHR43156:SF2">
    <property type="entry name" value="STAGE II SPORULATION PROTEIN E"/>
    <property type="match status" value="1"/>
</dbReference>
<dbReference type="InterPro" id="IPR036457">
    <property type="entry name" value="PPM-type-like_dom_sf"/>
</dbReference>
<dbReference type="SMART" id="SM00331">
    <property type="entry name" value="PP2C_SIG"/>
    <property type="match status" value="1"/>
</dbReference>
<feature type="domain" description="PPM-type phosphatase" evidence="3">
    <location>
        <begin position="148"/>
        <end position="371"/>
    </location>
</feature>
<dbReference type="InterPro" id="IPR001932">
    <property type="entry name" value="PPM-type_phosphatase-like_dom"/>
</dbReference>
<keyword evidence="1" id="KW-0378">Hydrolase</keyword>
<dbReference type="Proteomes" id="UP001054854">
    <property type="component" value="Unassembled WGS sequence"/>
</dbReference>
<comment type="caution">
    <text evidence="4">The sequence shown here is derived from an EMBL/GenBank/DDBJ whole genome shotgun (WGS) entry which is preliminary data.</text>
</comment>
<feature type="transmembrane region" description="Helical" evidence="2">
    <location>
        <begin position="97"/>
        <end position="115"/>
    </location>
</feature>
<accession>A0ABQ3TUU9</accession>
<name>A0ABQ3TUU9_STRHY</name>
<evidence type="ECO:0000256" key="2">
    <source>
        <dbReference type="SAM" id="Phobius"/>
    </source>
</evidence>
<dbReference type="EMBL" id="BNEK01000002">
    <property type="protein sequence ID" value="GHJ26738.1"/>
    <property type="molecule type" value="Genomic_DNA"/>
</dbReference>
<evidence type="ECO:0000313" key="5">
    <source>
        <dbReference type="Proteomes" id="UP001054854"/>
    </source>
</evidence>
<keyword evidence="2" id="KW-0472">Membrane</keyword>
<keyword evidence="2" id="KW-0812">Transmembrane</keyword>